<evidence type="ECO:0000313" key="1">
    <source>
        <dbReference type="EMBL" id="PHE08629.1"/>
    </source>
</evidence>
<comment type="caution">
    <text evidence="1">The sequence shown here is derived from an EMBL/GenBank/DDBJ whole genome shotgun (WGS) entry which is preliminary data.</text>
</comment>
<sequence>MKILFIATQLPPFIGSANIRGLNYINYLNRLGHELDVITVDYPKDSIAYDKNSEDAFDKEVRIHRVNPGLLYNVSYTRKPGNDISNRSENSKFSFKRKIGSFVKKNILIPDSFVQWINPAYKKAVSLIESNGSYDCIFSMHETPSSHVVAYKIKKKFPNLKWMGYWSDPWNGDSLRKGRSLIKVFLEEKIERNIVSKVDKFFFTTKSTRQMYIDKYDINPNVTNVIYRGYDDTLYHDIEQEKKIPIELKNDKINIVHTGTIYKELRDIGPLCTALEKLRIENYNLFKKIHVLFIGQFTDIQDENRMKNLENVTIKSLMPYKEALKYVVYADVLLLYGNQNSTQVPGKVYEYLGSRAAVLTVLGDEKDELKDLMEQVNKGPIVLNNEEDIFDAIKSLERRESSNQLSWSQKVAEYKWINVVKDLEKKILN</sequence>
<gene>
    <name evidence="1" type="ORF">COF62_23560</name>
</gene>
<dbReference type="AlphaFoldDB" id="A0AAP8F059"/>
<protein>
    <recommendedName>
        <fullName evidence="3">Glycosyltransferase subfamily 4-like N-terminal domain-containing protein</fullName>
    </recommendedName>
</protein>
<accession>A0AAP8F059</accession>
<evidence type="ECO:0000313" key="2">
    <source>
        <dbReference type="Proteomes" id="UP000224044"/>
    </source>
</evidence>
<evidence type="ECO:0008006" key="3">
    <source>
        <dbReference type="Google" id="ProtNLM"/>
    </source>
</evidence>
<organism evidence="1 2">
    <name type="scientific">Bacillus toyonensis</name>
    <dbReference type="NCBI Taxonomy" id="155322"/>
    <lineage>
        <taxon>Bacteria</taxon>
        <taxon>Bacillati</taxon>
        <taxon>Bacillota</taxon>
        <taxon>Bacilli</taxon>
        <taxon>Bacillales</taxon>
        <taxon>Bacillaceae</taxon>
        <taxon>Bacillus</taxon>
        <taxon>Bacillus cereus group</taxon>
    </lineage>
</organism>
<dbReference type="EMBL" id="NUSY01000037">
    <property type="protein sequence ID" value="PHE08629.1"/>
    <property type="molecule type" value="Genomic_DNA"/>
</dbReference>
<reference evidence="1 2" key="1">
    <citation type="submission" date="2017-09" db="EMBL/GenBank/DDBJ databases">
        <title>Large-scale bioinformatics analysis of Bacillus genomes uncovers conserved roles of natural products in bacterial physiology.</title>
        <authorList>
            <consortium name="Agbiome Team Llc"/>
            <person name="Bleich R.M."/>
            <person name="Grubbs K.J."/>
            <person name="Santa Maria K.C."/>
            <person name="Allen S.E."/>
            <person name="Farag S."/>
            <person name="Shank E.A."/>
            <person name="Bowers A."/>
        </authorList>
    </citation>
    <scope>NUCLEOTIDE SEQUENCE [LARGE SCALE GENOMIC DNA]</scope>
    <source>
        <strain evidence="1 2">AFS042148</strain>
    </source>
</reference>
<name>A0AAP8F059_9BACI</name>
<dbReference type="SUPFAM" id="SSF53756">
    <property type="entry name" value="UDP-Glycosyltransferase/glycogen phosphorylase"/>
    <property type="match status" value="1"/>
</dbReference>
<dbReference type="Gene3D" id="3.40.50.2000">
    <property type="entry name" value="Glycogen Phosphorylase B"/>
    <property type="match status" value="2"/>
</dbReference>
<dbReference type="Proteomes" id="UP000224044">
    <property type="component" value="Unassembled WGS sequence"/>
</dbReference>
<proteinExistence type="predicted"/>
<dbReference type="RefSeq" id="WP_000697177.1">
    <property type="nucleotide sequence ID" value="NZ_JAOPQL010000020.1"/>
</dbReference>